<feature type="compositionally biased region" description="Basic and acidic residues" evidence="1">
    <location>
        <begin position="30"/>
        <end position="47"/>
    </location>
</feature>
<feature type="region of interest" description="Disordered" evidence="1">
    <location>
        <begin position="1"/>
        <end position="55"/>
    </location>
</feature>
<dbReference type="Proteomes" id="UP000239322">
    <property type="component" value="Unassembled WGS sequence"/>
</dbReference>
<evidence type="ECO:0000313" key="2">
    <source>
        <dbReference type="EMBL" id="PRH76853.1"/>
    </source>
</evidence>
<accession>A0A2S9PR32</accession>
<sequence>MQRGSDRLSRRQDDEMKHQLKGLLRSGHPTRSEEWHDPEPIADDDPRLASPDMPADPFEALRLELARFLARTPFPAHRGDLQRVLRERHAPDHLLDRVAALPKDDTYRSVQDVAVALERRPHPA</sequence>
<comment type="caution">
    <text evidence="2">The sequence shown here is derived from an EMBL/GenBank/DDBJ whole genome shotgun (WGS) entry which is preliminary data.</text>
</comment>
<evidence type="ECO:0000256" key="1">
    <source>
        <dbReference type="SAM" id="MobiDB-lite"/>
    </source>
</evidence>
<dbReference type="OrthoDB" id="5519961at2"/>
<gene>
    <name evidence="2" type="ORF">C6N75_23375</name>
</gene>
<dbReference type="Pfam" id="PF11387">
    <property type="entry name" value="DUF2795"/>
    <property type="match status" value="1"/>
</dbReference>
<dbReference type="InterPro" id="IPR021527">
    <property type="entry name" value="DUF2795"/>
</dbReference>
<proteinExistence type="predicted"/>
<protein>
    <submittedName>
        <fullName evidence="2">DUF2795 domain-containing protein</fullName>
    </submittedName>
</protein>
<feature type="compositionally biased region" description="Basic and acidic residues" evidence="1">
    <location>
        <begin position="1"/>
        <end position="18"/>
    </location>
</feature>
<reference evidence="2 3" key="1">
    <citation type="submission" date="2018-03" db="EMBL/GenBank/DDBJ databases">
        <title>Novel Streptomyces sp. from soil.</title>
        <authorList>
            <person name="Tan G.Y.A."/>
            <person name="Lee Z.Y."/>
        </authorList>
    </citation>
    <scope>NUCLEOTIDE SEQUENCE [LARGE SCALE GENOMIC DNA]</scope>
    <source>
        <strain evidence="2 3">ST5x</strain>
    </source>
</reference>
<evidence type="ECO:0000313" key="3">
    <source>
        <dbReference type="Proteomes" id="UP000239322"/>
    </source>
</evidence>
<organism evidence="2 3">
    <name type="scientific">Streptomyces solincola</name>
    <dbReference type="NCBI Taxonomy" id="2100817"/>
    <lineage>
        <taxon>Bacteria</taxon>
        <taxon>Bacillati</taxon>
        <taxon>Actinomycetota</taxon>
        <taxon>Actinomycetes</taxon>
        <taxon>Kitasatosporales</taxon>
        <taxon>Streptomycetaceae</taxon>
        <taxon>Streptomyces</taxon>
    </lineage>
</organism>
<keyword evidence="3" id="KW-1185">Reference proteome</keyword>
<dbReference type="AlphaFoldDB" id="A0A2S9PR32"/>
<dbReference type="EMBL" id="PVLV01000415">
    <property type="protein sequence ID" value="PRH76853.1"/>
    <property type="molecule type" value="Genomic_DNA"/>
</dbReference>
<name>A0A2S9PR32_9ACTN</name>
<dbReference type="RefSeq" id="WP_105870876.1">
    <property type="nucleotide sequence ID" value="NZ_PVLV01000415.1"/>
</dbReference>